<dbReference type="Gene3D" id="3.10.350.10">
    <property type="entry name" value="LysM domain"/>
    <property type="match status" value="5"/>
</dbReference>
<dbReference type="InterPro" id="IPR001223">
    <property type="entry name" value="Glyco_hydro18_cat"/>
</dbReference>
<keyword evidence="3" id="KW-0713">Self-incompatibility</keyword>
<keyword evidence="4" id="KW-0964">Secreted</keyword>
<evidence type="ECO:0000313" key="13">
    <source>
        <dbReference type="Proteomes" id="UP000230233"/>
    </source>
</evidence>
<evidence type="ECO:0000256" key="3">
    <source>
        <dbReference type="ARBA" id="ARBA00022471"/>
    </source>
</evidence>
<evidence type="ECO:0000256" key="8">
    <source>
        <dbReference type="SAM" id="MobiDB-lite"/>
    </source>
</evidence>
<comment type="similarity">
    <text evidence="2">Belongs to the plant self-incompatibility (S1) protein family.</text>
</comment>
<evidence type="ECO:0008006" key="14">
    <source>
        <dbReference type="Google" id="ProtNLM"/>
    </source>
</evidence>
<dbReference type="Pfam" id="PF01476">
    <property type="entry name" value="LysM"/>
    <property type="match status" value="4"/>
</dbReference>
<dbReference type="GO" id="GO:0016798">
    <property type="term" value="F:hydrolase activity, acting on glycosyl bonds"/>
    <property type="evidence" value="ECO:0007669"/>
    <property type="project" value="UniProtKB-KW"/>
</dbReference>
<feature type="region of interest" description="Disordered" evidence="8">
    <location>
        <begin position="135"/>
        <end position="160"/>
    </location>
</feature>
<dbReference type="PROSITE" id="PS51782">
    <property type="entry name" value="LYSM"/>
    <property type="match status" value="3"/>
</dbReference>
<dbReference type="Gene3D" id="3.30.60.10">
    <property type="entry name" value="Endochitinase-like"/>
    <property type="match status" value="1"/>
</dbReference>
<organism evidence="12 13">
    <name type="scientific">Caenorhabditis nigoni</name>
    <dbReference type="NCBI Taxonomy" id="1611254"/>
    <lineage>
        <taxon>Eukaryota</taxon>
        <taxon>Metazoa</taxon>
        <taxon>Ecdysozoa</taxon>
        <taxon>Nematoda</taxon>
        <taxon>Chromadorea</taxon>
        <taxon>Rhabditida</taxon>
        <taxon>Rhabditina</taxon>
        <taxon>Rhabditomorpha</taxon>
        <taxon>Rhabditoidea</taxon>
        <taxon>Rhabditidae</taxon>
        <taxon>Peloderinae</taxon>
        <taxon>Caenorhabditis</taxon>
    </lineage>
</organism>
<gene>
    <name evidence="12" type="primary">Cnig_chr_V.g20891</name>
    <name evidence="12" type="ORF">B9Z55_020891</name>
</gene>
<accession>A0A2G5TPL4</accession>
<dbReference type="GO" id="GO:0060320">
    <property type="term" value="P:rejection of self pollen"/>
    <property type="evidence" value="ECO:0007669"/>
    <property type="project" value="UniProtKB-KW"/>
</dbReference>
<keyword evidence="7" id="KW-0378">Hydrolase</keyword>
<dbReference type="EMBL" id="PDUG01000005">
    <property type="protein sequence ID" value="PIC29234.1"/>
    <property type="molecule type" value="Genomic_DNA"/>
</dbReference>
<dbReference type="InterPro" id="IPR029070">
    <property type="entry name" value="Chitinase_insertion_sf"/>
</dbReference>
<dbReference type="InterPro" id="IPR010264">
    <property type="entry name" value="Self-incomp_S1"/>
</dbReference>
<feature type="domain" description="LysM" evidence="10">
    <location>
        <begin position="220"/>
        <end position="264"/>
    </location>
</feature>
<dbReference type="InterPro" id="IPR001002">
    <property type="entry name" value="Chitin-bd_1"/>
</dbReference>
<feature type="signal peptide" evidence="9">
    <location>
        <begin position="1"/>
        <end position="21"/>
    </location>
</feature>
<comment type="subcellular location">
    <subcellularLocation>
        <location evidence="1">Secreted</location>
    </subcellularLocation>
</comment>
<keyword evidence="5" id="KW-0147">Chitin-binding</keyword>
<evidence type="ECO:0000256" key="1">
    <source>
        <dbReference type="ARBA" id="ARBA00004613"/>
    </source>
</evidence>
<reference evidence="13" key="1">
    <citation type="submission" date="2017-10" db="EMBL/GenBank/DDBJ databases">
        <title>Rapid genome shrinkage in a self-fertile nematode reveals novel sperm competition proteins.</title>
        <authorList>
            <person name="Yin D."/>
            <person name="Schwarz E.M."/>
            <person name="Thomas C.G."/>
            <person name="Felde R.L."/>
            <person name="Korf I.F."/>
            <person name="Cutter A.D."/>
            <person name="Schartner C.M."/>
            <person name="Ralston E.J."/>
            <person name="Meyer B.J."/>
            <person name="Haag E.S."/>
        </authorList>
    </citation>
    <scope>NUCLEOTIDE SEQUENCE [LARGE SCALE GENOMIC DNA]</scope>
    <source>
        <strain evidence="13">JU1422</strain>
    </source>
</reference>
<dbReference type="PANTHER" id="PTHR46073">
    <property type="entry name" value="CHITINASE"/>
    <property type="match status" value="1"/>
</dbReference>
<dbReference type="PROSITE" id="PS51910">
    <property type="entry name" value="GH18_2"/>
    <property type="match status" value="1"/>
</dbReference>
<dbReference type="InterPro" id="IPR011583">
    <property type="entry name" value="Chitinase_II/V-like_cat"/>
</dbReference>
<dbReference type="Gene3D" id="3.20.20.80">
    <property type="entry name" value="Glycosidases"/>
    <property type="match status" value="1"/>
</dbReference>
<dbReference type="InterPro" id="IPR017853">
    <property type="entry name" value="GH"/>
</dbReference>
<evidence type="ECO:0000256" key="7">
    <source>
        <dbReference type="ARBA" id="ARBA00023295"/>
    </source>
</evidence>
<feature type="domain" description="GH18" evidence="11">
    <location>
        <begin position="940"/>
        <end position="1307"/>
    </location>
</feature>
<name>A0A2G5TPL4_9PELO</name>
<sequence length="1464" mass="163959">MKTCIVIAIFTFLFKIPSTSAAFCSAWKVVENGDTCWGIANSLGIQTENLVDVNPGLNCDQLWVGQRLCTQQSSTRPDCTKFYRISSGGYCYKIWTENGFSERQLLGMNPGLDCNKIEIGQQICVSFDPTFSTPKPETTTTTTFMNSTERSSENSEHQPLPLVESPVKCHEYTTIKPGDTCFQVAKEFHLPLQELQNQYSCDNLTIGDTLCVSEKYTCQHRYLIQNSDTCHSIGKVFKLDPLEIEEMNQDLKCDNLEVGRRICVWSIEDRTLANMTCTKKIVFESGTSCLKIARQNSITIDELQFLNPATPCDKLLARHTEICVSGESTIHNCASIQQVPHNETCSYVSQQFAMRIPLMLRLNPTLNCEKLNLTEQICVGVGAFKTSNCTDTMRIVPGSDACQKILNETQLSISQLKNLNPTLDCSQRLKLNSLVCIGNLGMDTRTAQEAVVTSLNSLVPGLMEHFQKFQNDPSEANSNALNQLLTSSIQKPEVNSKLKALYKTNIIIRRALDSQHPLLRQEYCNQVMKTSTSQVIKSCFCKDEELLIYCQALAVQRFQDNERRLSENENWRRSKRKIGCQFITPYSGKTVLDLMTDANKQCWGGGCSIPMSFFEANMDASLCFPLIEYLQNQDEVRVCYDNSDGCDNADPNNAKALKYIAERSVDSSLKLCAIGSELIKKLLAADAGLCFEIVSVNYYGLVGKLNVGSSLNLIVFKLSGGATIKVHDLAFPNMCEDTDTECEDYCKWRDWPNGKAYGHIEGRLLAVVGWDGIKVFDEKFNQPNKLGCEVGEKAAVILRNDRTCANEEDCDVYRCCWSADTKPCYWELMEQERGFSFKPHIFGRTVFTCEFVDRNMDLIDDKLGFDVYGGKSKNQGKNNFYYVAKNDGMYFGTEKYKEDTLVQSWKNPCEEAKQPENTNNGEGDAEPTGHSSVPAASCGKRIVGYYTGWGEREITENQLRKLTHVVFAFVAMKPDGSIEFGPVSEDDPGPQAGAKAKRRFLDMKKKARSVNSGVQILFAVGGWDNSQYFSSTAADPGKRAHFINSVANFIESYGIGGVDLDWEYPAEKGADKNNHVTLIRELRQRLDQLAASKNRRSKYLITLATAAGEWNLREGYDLNGILQYADFLNIMTYDYYGAWASKWGAYTGPPSPLYFGTLKGFSGKLNADFTMKYYSCKTKKTGMLNMGVPFYGRFWENALEPIRGEDGMWRTAQEVNGKFEGGYVGWRNLEKQGWNKGAATWHDKTKTPYIFNSGARKFLGFENERSLREKMNYATGKNLGGIMIWALDLDDDADTLLNLVSSTNLCAGNSGNAYVCNPIDDVRWWTPENSDETVQGQCGKSAKLINGFYPVCDPDDPGFSCCGAAGYCGSEEEYCGCETCIDYRKDPMLIVKEPVKPSREVQWYLMNDVEGKRGRCGKDAPMLNGKLAICNPDDNSKHCCSNGGYCGTGKEYCECDGCVDYKKQ</sequence>
<evidence type="ECO:0000256" key="4">
    <source>
        <dbReference type="ARBA" id="ARBA00022525"/>
    </source>
</evidence>
<dbReference type="CDD" id="cd10909">
    <property type="entry name" value="ChtBD1_GH18_2"/>
    <property type="match status" value="2"/>
</dbReference>
<evidence type="ECO:0000259" key="11">
    <source>
        <dbReference type="PROSITE" id="PS51910"/>
    </source>
</evidence>
<dbReference type="GO" id="GO:0005975">
    <property type="term" value="P:carbohydrate metabolic process"/>
    <property type="evidence" value="ECO:0007669"/>
    <property type="project" value="InterPro"/>
</dbReference>
<feature type="region of interest" description="Disordered" evidence="8">
    <location>
        <begin position="910"/>
        <end position="935"/>
    </location>
</feature>
<dbReference type="InterPro" id="IPR036779">
    <property type="entry name" value="LysM_dom_sf"/>
</dbReference>
<dbReference type="SMART" id="SM00257">
    <property type="entry name" value="LysM"/>
    <property type="match status" value="7"/>
</dbReference>
<keyword evidence="13" id="KW-1185">Reference proteome</keyword>
<dbReference type="GO" id="GO:0008061">
    <property type="term" value="F:chitin binding"/>
    <property type="evidence" value="ECO:0007669"/>
    <property type="project" value="UniProtKB-KW"/>
</dbReference>
<keyword evidence="7" id="KW-0326">Glycosidase</keyword>
<dbReference type="Pfam" id="PF05938">
    <property type="entry name" value="Self-incomp_S1"/>
    <property type="match status" value="1"/>
</dbReference>
<evidence type="ECO:0000256" key="6">
    <source>
        <dbReference type="ARBA" id="ARBA00022729"/>
    </source>
</evidence>
<evidence type="ECO:0000259" key="10">
    <source>
        <dbReference type="PROSITE" id="PS51782"/>
    </source>
</evidence>
<evidence type="ECO:0000256" key="2">
    <source>
        <dbReference type="ARBA" id="ARBA00005581"/>
    </source>
</evidence>
<feature type="domain" description="LysM" evidence="10">
    <location>
        <begin position="26"/>
        <end position="70"/>
    </location>
</feature>
<dbReference type="SMART" id="SM00636">
    <property type="entry name" value="Glyco_18"/>
    <property type="match status" value="1"/>
</dbReference>
<proteinExistence type="inferred from homology"/>
<feature type="chain" id="PRO_5013741116" description="Chitinase" evidence="9">
    <location>
        <begin position="22"/>
        <end position="1464"/>
    </location>
</feature>
<protein>
    <recommendedName>
        <fullName evidence="14">Chitinase</fullName>
    </recommendedName>
</protein>
<dbReference type="InterPro" id="IPR036861">
    <property type="entry name" value="Endochitinase-like_sf"/>
</dbReference>
<evidence type="ECO:0000256" key="9">
    <source>
        <dbReference type="SAM" id="SignalP"/>
    </source>
</evidence>
<comment type="caution">
    <text evidence="12">The sequence shown here is derived from an EMBL/GenBank/DDBJ whole genome shotgun (WGS) entry which is preliminary data.</text>
</comment>
<evidence type="ECO:0000313" key="12">
    <source>
        <dbReference type="EMBL" id="PIC29234.1"/>
    </source>
</evidence>
<dbReference type="STRING" id="1611254.A0A2G5TPL4"/>
<dbReference type="Gene3D" id="3.10.50.10">
    <property type="match status" value="1"/>
</dbReference>
<dbReference type="Proteomes" id="UP000230233">
    <property type="component" value="Chromosome V"/>
</dbReference>
<dbReference type="InterPro" id="IPR018392">
    <property type="entry name" value="LysM"/>
</dbReference>
<keyword evidence="6 9" id="KW-0732">Signal</keyword>
<evidence type="ECO:0000256" key="5">
    <source>
        <dbReference type="ARBA" id="ARBA00022669"/>
    </source>
</evidence>
<dbReference type="SMART" id="SM00270">
    <property type="entry name" value="ChtBD1"/>
    <property type="match status" value="2"/>
</dbReference>
<dbReference type="GO" id="GO:0005576">
    <property type="term" value="C:extracellular region"/>
    <property type="evidence" value="ECO:0007669"/>
    <property type="project" value="UniProtKB-SubCell"/>
</dbReference>
<dbReference type="SUPFAM" id="SSF51445">
    <property type="entry name" value="(Trans)glycosidases"/>
    <property type="match status" value="1"/>
</dbReference>
<feature type="domain" description="LysM" evidence="10">
    <location>
        <begin position="81"/>
        <end position="125"/>
    </location>
</feature>
<dbReference type="PANTHER" id="PTHR46073:SF1">
    <property type="entry name" value="GH18 DOMAIN-CONTAINING PROTEIN-RELATED"/>
    <property type="match status" value="1"/>
</dbReference>
<dbReference type="SUPFAM" id="SSF54106">
    <property type="entry name" value="LysM domain"/>
    <property type="match status" value="4"/>
</dbReference>
<dbReference type="SUPFAM" id="SSF54556">
    <property type="entry name" value="Chitinase insertion domain"/>
    <property type="match status" value="1"/>
</dbReference>
<dbReference type="CDD" id="cd00118">
    <property type="entry name" value="LysM"/>
    <property type="match status" value="3"/>
</dbReference>
<dbReference type="Pfam" id="PF00704">
    <property type="entry name" value="Glyco_hydro_18"/>
    <property type="match status" value="1"/>
</dbReference>
<feature type="compositionally biased region" description="Low complexity" evidence="8">
    <location>
        <begin position="135"/>
        <end position="149"/>
    </location>
</feature>
<dbReference type="OrthoDB" id="10063355at2759"/>